<dbReference type="PANTHER" id="PTHR43685:SF5">
    <property type="entry name" value="GLYCOSYLTRANSFERASE EPSE-RELATED"/>
    <property type="match status" value="1"/>
</dbReference>
<reference evidence="5 6" key="1">
    <citation type="submission" date="2018-04" db="EMBL/GenBank/DDBJ databases">
        <title>Bordetella sp. HZ20 isolated from seawater.</title>
        <authorList>
            <person name="Sun C."/>
        </authorList>
    </citation>
    <scope>NUCLEOTIDE SEQUENCE [LARGE SCALE GENOMIC DNA]</scope>
    <source>
        <strain evidence="5 6">HZ20</strain>
    </source>
</reference>
<keyword evidence="3 5" id="KW-0808">Transferase</keyword>
<accession>A0A2R4XH79</accession>
<evidence type="ECO:0000313" key="5">
    <source>
        <dbReference type="EMBL" id="AWB33063.1"/>
    </source>
</evidence>
<dbReference type="InterPro" id="IPR050834">
    <property type="entry name" value="Glycosyltransf_2"/>
</dbReference>
<dbReference type="GO" id="GO:0016757">
    <property type="term" value="F:glycosyltransferase activity"/>
    <property type="evidence" value="ECO:0007669"/>
    <property type="project" value="UniProtKB-KW"/>
</dbReference>
<dbReference type="InterPro" id="IPR001173">
    <property type="entry name" value="Glyco_trans_2-like"/>
</dbReference>
<feature type="domain" description="Glycosyltransferase 2-like" evidence="4">
    <location>
        <begin position="5"/>
        <end position="123"/>
    </location>
</feature>
<name>A0A2R4XH79_9BURK</name>
<dbReference type="OrthoDB" id="9816564at2"/>
<dbReference type="AlphaFoldDB" id="A0A2R4XH79"/>
<gene>
    <name evidence="5" type="ORF">DBV39_04270</name>
</gene>
<dbReference type="EMBL" id="CP028901">
    <property type="protein sequence ID" value="AWB33063.1"/>
    <property type="molecule type" value="Genomic_DNA"/>
</dbReference>
<evidence type="ECO:0000313" key="6">
    <source>
        <dbReference type="Proteomes" id="UP000244571"/>
    </source>
</evidence>
<dbReference type="CDD" id="cd00761">
    <property type="entry name" value="Glyco_tranf_GTA_type"/>
    <property type="match status" value="1"/>
</dbReference>
<dbReference type="KEGG" id="boz:DBV39_04270"/>
<keyword evidence="2" id="KW-0328">Glycosyltransferase</keyword>
<evidence type="ECO:0000259" key="4">
    <source>
        <dbReference type="Pfam" id="PF00535"/>
    </source>
</evidence>
<evidence type="ECO:0000256" key="2">
    <source>
        <dbReference type="ARBA" id="ARBA00022676"/>
    </source>
</evidence>
<evidence type="ECO:0000256" key="3">
    <source>
        <dbReference type="ARBA" id="ARBA00022679"/>
    </source>
</evidence>
<dbReference type="SUPFAM" id="SSF53448">
    <property type="entry name" value="Nucleotide-diphospho-sugar transferases"/>
    <property type="match status" value="1"/>
</dbReference>
<dbReference type="Gene3D" id="3.90.550.10">
    <property type="entry name" value="Spore Coat Polysaccharide Biosynthesis Protein SpsA, Chain A"/>
    <property type="match status" value="1"/>
</dbReference>
<dbReference type="Proteomes" id="UP000244571">
    <property type="component" value="Chromosome"/>
</dbReference>
<comment type="similarity">
    <text evidence="1">Belongs to the glycosyltransferase 2 family.</text>
</comment>
<dbReference type="Pfam" id="PF00535">
    <property type="entry name" value="Glycos_transf_2"/>
    <property type="match status" value="1"/>
</dbReference>
<protein>
    <submittedName>
        <fullName evidence="5">Glycosyltransferase family 2 protein</fullName>
    </submittedName>
</protein>
<keyword evidence="6" id="KW-1185">Reference proteome</keyword>
<sequence>MQEYSVVIPAHNASRTIAETLASVVSQSVIPTQIIVVDDGSTDDTFTIAKHFSPLVSVFQQPNKGPAAATNLGLANVRTPIIATVDADDLWHPQKMERQLAVLANDASLHVVCCYQRQFNHGKPDDGSGEVRSGLNRSGIAFRKEVYERVGDMVDQPGQRGDVVDWLARMRLAGFGFHEIAEVLSYRRIIPGSLSWRRELGKDIGYLSVAHAAMQRNRAQAKIDSTTKESL</sequence>
<evidence type="ECO:0000256" key="1">
    <source>
        <dbReference type="ARBA" id="ARBA00006739"/>
    </source>
</evidence>
<dbReference type="RefSeq" id="WP_108620493.1">
    <property type="nucleotide sequence ID" value="NZ_CP028901.1"/>
</dbReference>
<dbReference type="InterPro" id="IPR029044">
    <property type="entry name" value="Nucleotide-diphossugar_trans"/>
</dbReference>
<dbReference type="PANTHER" id="PTHR43685">
    <property type="entry name" value="GLYCOSYLTRANSFERASE"/>
    <property type="match status" value="1"/>
</dbReference>
<proteinExistence type="inferred from homology"/>
<organism evidence="5 6">
    <name type="scientific">Orrella marina</name>
    <dbReference type="NCBI Taxonomy" id="2163011"/>
    <lineage>
        <taxon>Bacteria</taxon>
        <taxon>Pseudomonadati</taxon>
        <taxon>Pseudomonadota</taxon>
        <taxon>Betaproteobacteria</taxon>
        <taxon>Burkholderiales</taxon>
        <taxon>Alcaligenaceae</taxon>
        <taxon>Orrella</taxon>
    </lineage>
</organism>